<sequence>MPPKSIFRQPGAKHFQLVHRSQRDPRIHDPDASQHVLKPVERENQRKGKTRADLEAIFPDDDRRPNAGEAVEYGIYYDDTDYDYMQHLRPIGVQVDGVESVLLEAPLPAKAKSKKQPGLSLVDIPADALPSAHELPRTYESQQAVPESIAGFQPDMDPHLRQVLEALEDEAFIDDDLSDDFFGELVKDGERGSEEDLEFEFDEDGIVETGEAEGQDPDTWEDRFAQFKKTRQTEAHYSDDEDESETGDTISGLPETRVIGGKKRRKGSSVASGYSMTSSSMYRNDALQLLDERFDHMITKNYHEDEDEEPEHEDAEDSDEAPELITSREDFNSMVNEFLNDFEVLGRKLKPKLEGETGADKLETIRRALGQDERVRVASADPEDDQDILVPKDIDEEKDRWDCETILSTYSNLENHPRLIRARDSKHVPKIRLDPKTGLPIVVPQTKEAVIQPPEESDSGSDTEREGIPGRKTVTRPRNETPEAKKARKAAIKAERQARREHKRVTKEQFHAEQQTQSRTLGKREPRTKKL</sequence>
<organism evidence="1 2">
    <name type="scientific">Pluteus cervinus</name>
    <dbReference type="NCBI Taxonomy" id="181527"/>
    <lineage>
        <taxon>Eukaryota</taxon>
        <taxon>Fungi</taxon>
        <taxon>Dikarya</taxon>
        <taxon>Basidiomycota</taxon>
        <taxon>Agaricomycotina</taxon>
        <taxon>Agaricomycetes</taxon>
        <taxon>Agaricomycetidae</taxon>
        <taxon>Agaricales</taxon>
        <taxon>Pluteineae</taxon>
        <taxon>Pluteaceae</taxon>
        <taxon>Pluteus</taxon>
    </lineage>
</organism>
<proteinExistence type="predicted"/>
<dbReference type="Proteomes" id="UP000308600">
    <property type="component" value="Unassembled WGS sequence"/>
</dbReference>
<gene>
    <name evidence="1" type="ORF">BDN72DRAFT_755089</name>
</gene>
<accession>A0ACD3BHY4</accession>
<protein>
    <submittedName>
        <fullName evidence="1">Low temperature viability protein</fullName>
    </submittedName>
</protein>
<keyword evidence="2" id="KW-1185">Reference proteome</keyword>
<dbReference type="EMBL" id="ML208259">
    <property type="protein sequence ID" value="TFK77525.1"/>
    <property type="molecule type" value="Genomic_DNA"/>
</dbReference>
<reference evidence="1 2" key="1">
    <citation type="journal article" date="2019" name="Nat. Ecol. Evol.">
        <title>Megaphylogeny resolves global patterns of mushroom evolution.</title>
        <authorList>
            <person name="Varga T."/>
            <person name="Krizsan K."/>
            <person name="Foldi C."/>
            <person name="Dima B."/>
            <person name="Sanchez-Garcia M."/>
            <person name="Sanchez-Ramirez S."/>
            <person name="Szollosi G.J."/>
            <person name="Szarkandi J.G."/>
            <person name="Papp V."/>
            <person name="Albert L."/>
            <person name="Andreopoulos W."/>
            <person name="Angelini C."/>
            <person name="Antonin V."/>
            <person name="Barry K.W."/>
            <person name="Bougher N.L."/>
            <person name="Buchanan P."/>
            <person name="Buyck B."/>
            <person name="Bense V."/>
            <person name="Catcheside P."/>
            <person name="Chovatia M."/>
            <person name="Cooper J."/>
            <person name="Damon W."/>
            <person name="Desjardin D."/>
            <person name="Finy P."/>
            <person name="Geml J."/>
            <person name="Haridas S."/>
            <person name="Hughes K."/>
            <person name="Justo A."/>
            <person name="Karasinski D."/>
            <person name="Kautmanova I."/>
            <person name="Kiss B."/>
            <person name="Kocsube S."/>
            <person name="Kotiranta H."/>
            <person name="LaButti K.M."/>
            <person name="Lechner B.E."/>
            <person name="Liimatainen K."/>
            <person name="Lipzen A."/>
            <person name="Lukacs Z."/>
            <person name="Mihaltcheva S."/>
            <person name="Morgado L.N."/>
            <person name="Niskanen T."/>
            <person name="Noordeloos M.E."/>
            <person name="Ohm R.A."/>
            <person name="Ortiz-Santana B."/>
            <person name="Ovrebo C."/>
            <person name="Racz N."/>
            <person name="Riley R."/>
            <person name="Savchenko A."/>
            <person name="Shiryaev A."/>
            <person name="Soop K."/>
            <person name="Spirin V."/>
            <person name="Szebenyi C."/>
            <person name="Tomsovsky M."/>
            <person name="Tulloss R.E."/>
            <person name="Uehling J."/>
            <person name="Grigoriev I.V."/>
            <person name="Vagvolgyi C."/>
            <person name="Papp T."/>
            <person name="Martin F.M."/>
            <person name="Miettinen O."/>
            <person name="Hibbett D.S."/>
            <person name="Nagy L.G."/>
        </authorList>
    </citation>
    <scope>NUCLEOTIDE SEQUENCE [LARGE SCALE GENOMIC DNA]</scope>
    <source>
        <strain evidence="1 2">NL-1719</strain>
    </source>
</reference>
<evidence type="ECO:0000313" key="1">
    <source>
        <dbReference type="EMBL" id="TFK77525.1"/>
    </source>
</evidence>
<evidence type="ECO:0000313" key="2">
    <source>
        <dbReference type="Proteomes" id="UP000308600"/>
    </source>
</evidence>
<name>A0ACD3BHY4_9AGAR</name>